<comment type="caution">
    <text evidence="2">The sequence shown here is derived from an EMBL/GenBank/DDBJ whole genome shotgun (WGS) entry which is preliminary data.</text>
</comment>
<evidence type="ECO:0000313" key="3">
    <source>
        <dbReference type="Proteomes" id="UP000268829"/>
    </source>
</evidence>
<proteinExistence type="predicted"/>
<dbReference type="AlphaFoldDB" id="A0A3M8APE6"/>
<evidence type="ECO:0000256" key="1">
    <source>
        <dbReference type="SAM" id="SignalP"/>
    </source>
</evidence>
<reference evidence="2 3" key="1">
    <citation type="submission" date="2018-10" db="EMBL/GenBank/DDBJ databases">
        <title>Phylogenomics of Brevibacillus.</title>
        <authorList>
            <person name="Dunlap C."/>
        </authorList>
    </citation>
    <scope>NUCLEOTIDE SEQUENCE [LARGE SCALE GENOMIC DNA]</scope>
    <source>
        <strain evidence="2 3">DSM 100115</strain>
    </source>
</reference>
<dbReference type="Proteomes" id="UP000268829">
    <property type="component" value="Unassembled WGS sequence"/>
</dbReference>
<sequence>MLRLFKKAVLSLLSTSVLAVSLAIPVSASAAPSTQYTTAGPNFEVGTQQVEPYGWKTKITKEGVELAASYIRNGGYALEKAISKLSPTAARAFGRWADNIADFLDDLCKGWDEAEEYAISYVKDQVRNFLRENTKLSPGTIEEIVVAVDWLLWFVA</sequence>
<keyword evidence="1" id="KW-0732">Signal</keyword>
<accession>A0A3M8APE6</accession>
<evidence type="ECO:0000313" key="2">
    <source>
        <dbReference type="EMBL" id="RNB53058.1"/>
    </source>
</evidence>
<dbReference type="RefSeq" id="WP_026557093.1">
    <property type="nucleotide sequence ID" value="NZ_RHHS01000051.1"/>
</dbReference>
<gene>
    <name evidence="2" type="ORF">EDM57_20105</name>
</gene>
<feature type="chain" id="PRO_5018091314" evidence="1">
    <location>
        <begin position="31"/>
        <end position="156"/>
    </location>
</feature>
<organism evidence="2 3">
    <name type="scientific">Brevibacillus gelatini</name>
    <dbReference type="NCBI Taxonomy" id="1655277"/>
    <lineage>
        <taxon>Bacteria</taxon>
        <taxon>Bacillati</taxon>
        <taxon>Bacillota</taxon>
        <taxon>Bacilli</taxon>
        <taxon>Bacillales</taxon>
        <taxon>Paenibacillaceae</taxon>
        <taxon>Brevibacillus</taxon>
    </lineage>
</organism>
<keyword evidence="3" id="KW-1185">Reference proteome</keyword>
<feature type="signal peptide" evidence="1">
    <location>
        <begin position="1"/>
        <end position="30"/>
    </location>
</feature>
<dbReference type="OrthoDB" id="2476012at2"/>
<dbReference type="EMBL" id="RHHS01000051">
    <property type="protein sequence ID" value="RNB53058.1"/>
    <property type="molecule type" value="Genomic_DNA"/>
</dbReference>
<protein>
    <submittedName>
        <fullName evidence="2">Uncharacterized protein</fullName>
    </submittedName>
</protein>
<name>A0A3M8APE6_9BACL</name>